<evidence type="ECO:0000256" key="4">
    <source>
        <dbReference type="ARBA" id="ARBA00022990"/>
    </source>
</evidence>
<evidence type="ECO:0000256" key="2">
    <source>
        <dbReference type="ARBA" id="ARBA00022448"/>
    </source>
</evidence>
<name>A0ABD3TSS4_9LAMI</name>
<dbReference type="SUPFAM" id="SSF47661">
    <property type="entry name" value="t-snare proteins"/>
    <property type="match status" value="1"/>
</dbReference>
<dbReference type="SMART" id="SM00503">
    <property type="entry name" value="SynN"/>
    <property type="match status" value="1"/>
</dbReference>
<dbReference type="AlphaFoldDB" id="A0ABD3TSS4"/>
<evidence type="ECO:0000256" key="8">
    <source>
        <dbReference type="SAM" id="MobiDB-lite"/>
    </source>
</evidence>
<dbReference type="InterPro" id="IPR045242">
    <property type="entry name" value="Syntaxin"/>
</dbReference>
<dbReference type="Proteomes" id="UP001634393">
    <property type="component" value="Unassembled WGS sequence"/>
</dbReference>
<protein>
    <recommendedName>
        <fullName evidence="10">t-SNARE coiled-coil homology domain-containing protein</fullName>
    </recommendedName>
</protein>
<dbReference type="FunFam" id="1.20.58.70:FF:000003">
    <property type="entry name" value="Qa-SNARE, Sso1/Syntaxin1-type, SYP12A-group"/>
    <property type="match status" value="1"/>
</dbReference>
<keyword evidence="4" id="KW-0007">Acetylation</keyword>
<sequence>MNDLFSSSFSRFRESPAPPHSGHSIEMSTNSGAGVNLDRFFEDVEAIKDELRELESIYNKLQSSNEKSKTLHNAKAVKKLRSDMDTDISNSLKKAKVVKVRLEALDRSNAANRSVQGCGPGSSSDRTRTSVVNGLRKKLHDIMTRFNDLRQKMGAEYRETVQRRYYTVTGENPDEKVLDKLIETGESETFLQKAIQEQGRGQVMDTIMEIQERHDAVREMEKNLMELHQVFLDMAVLVQSQGEQLNDIENQVNRASSFVRGGTVELVTAKKLQRSSRKWACYGIVILLIVILIVILSVRPWQK</sequence>
<keyword evidence="9" id="KW-0472">Membrane</keyword>
<dbReference type="GO" id="GO:0015031">
    <property type="term" value="P:protein transport"/>
    <property type="evidence" value="ECO:0007669"/>
    <property type="project" value="UniProtKB-KW"/>
</dbReference>
<evidence type="ECO:0000313" key="11">
    <source>
        <dbReference type="EMBL" id="KAL3839350.1"/>
    </source>
</evidence>
<keyword evidence="5 7" id="KW-0175">Coiled coil</keyword>
<keyword evidence="9" id="KW-1133">Transmembrane helix</keyword>
<dbReference type="Pfam" id="PF05739">
    <property type="entry name" value="SNARE"/>
    <property type="match status" value="1"/>
</dbReference>
<organism evidence="11 12">
    <name type="scientific">Penstemon smallii</name>
    <dbReference type="NCBI Taxonomy" id="265156"/>
    <lineage>
        <taxon>Eukaryota</taxon>
        <taxon>Viridiplantae</taxon>
        <taxon>Streptophyta</taxon>
        <taxon>Embryophyta</taxon>
        <taxon>Tracheophyta</taxon>
        <taxon>Spermatophyta</taxon>
        <taxon>Magnoliopsida</taxon>
        <taxon>eudicotyledons</taxon>
        <taxon>Gunneridae</taxon>
        <taxon>Pentapetalae</taxon>
        <taxon>asterids</taxon>
        <taxon>lamiids</taxon>
        <taxon>Lamiales</taxon>
        <taxon>Plantaginaceae</taxon>
        <taxon>Cheloneae</taxon>
        <taxon>Penstemon</taxon>
    </lineage>
</organism>
<dbReference type="InterPro" id="IPR000727">
    <property type="entry name" value="T_SNARE_dom"/>
</dbReference>
<evidence type="ECO:0000256" key="5">
    <source>
        <dbReference type="ARBA" id="ARBA00023054"/>
    </source>
</evidence>
<reference evidence="11 12" key="1">
    <citation type="submission" date="2024-12" db="EMBL/GenBank/DDBJ databases">
        <title>The unique morphological basis and parallel evolutionary history of personate flowers in Penstemon.</title>
        <authorList>
            <person name="Depatie T.H."/>
            <person name="Wessinger C.A."/>
        </authorList>
    </citation>
    <scope>NUCLEOTIDE SEQUENCE [LARGE SCALE GENOMIC DNA]</scope>
    <source>
        <strain evidence="11">WTNN_2</strain>
        <tissue evidence="11">Leaf</tissue>
    </source>
</reference>
<dbReference type="PROSITE" id="PS50192">
    <property type="entry name" value="T_SNARE"/>
    <property type="match status" value="1"/>
</dbReference>
<accession>A0ABD3TSS4</accession>
<dbReference type="EMBL" id="JBJXBP010000003">
    <property type="protein sequence ID" value="KAL3839350.1"/>
    <property type="molecule type" value="Genomic_DNA"/>
</dbReference>
<dbReference type="InterPro" id="IPR006011">
    <property type="entry name" value="Syntaxin_N"/>
</dbReference>
<feature type="transmembrane region" description="Helical" evidence="9">
    <location>
        <begin position="279"/>
        <end position="298"/>
    </location>
</feature>
<keyword evidence="12" id="KW-1185">Reference proteome</keyword>
<dbReference type="Pfam" id="PF00804">
    <property type="entry name" value="Syntaxin"/>
    <property type="match status" value="1"/>
</dbReference>
<keyword evidence="3" id="KW-0653">Protein transport</keyword>
<dbReference type="PROSITE" id="PS00914">
    <property type="entry name" value="SYNTAXIN"/>
    <property type="match status" value="1"/>
</dbReference>
<evidence type="ECO:0000256" key="1">
    <source>
        <dbReference type="ARBA" id="ARBA00009063"/>
    </source>
</evidence>
<evidence type="ECO:0000256" key="3">
    <source>
        <dbReference type="ARBA" id="ARBA00022927"/>
    </source>
</evidence>
<gene>
    <name evidence="11" type="ORF">ACJIZ3_023941</name>
</gene>
<evidence type="ECO:0000313" key="12">
    <source>
        <dbReference type="Proteomes" id="UP001634393"/>
    </source>
</evidence>
<keyword evidence="9" id="KW-0812">Transmembrane</keyword>
<comment type="similarity">
    <text evidence="1 6">Belongs to the syntaxin family.</text>
</comment>
<dbReference type="Gene3D" id="1.20.58.70">
    <property type="match status" value="1"/>
</dbReference>
<evidence type="ECO:0000256" key="9">
    <source>
        <dbReference type="SAM" id="Phobius"/>
    </source>
</evidence>
<dbReference type="CDD" id="cd15848">
    <property type="entry name" value="SNARE_syntaxin1-like"/>
    <property type="match status" value="1"/>
</dbReference>
<dbReference type="PANTHER" id="PTHR19957">
    <property type="entry name" value="SYNTAXIN"/>
    <property type="match status" value="1"/>
</dbReference>
<keyword evidence="2" id="KW-0813">Transport</keyword>
<evidence type="ECO:0000259" key="10">
    <source>
        <dbReference type="PROSITE" id="PS50192"/>
    </source>
</evidence>
<dbReference type="InterPro" id="IPR010989">
    <property type="entry name" value="SNARE"/>
</dbReference>
<dbReference type="InterPro" id="IPR006012">
    <property type="entry name" value="Syntaxin/epimorphin_CS"/>
</dbReference>
<feature type="compositionally biased region" description="Low complexity" evidence="8">
    <location>
        <begin position="1"/>
        <end position="10"/>
    </location>
</feature>
<dbReference type="SMART" id="SM00397">
    <property type="entry name" value="t_SNARE"/>
    <property type="match status" value="1"/>
</dbReference>
<dbReference type="Gene3D" id="1.20.5.110">
    <property type="match status" value="1"/>
</dbReference>
<feature type="region of interest" description="Disordered" evidence="8">
    <location>
        <begin position="1"/>
        <end position="30"/>
    </location>
</feature>
<evidence type="ECO:0000256" key="7">
    <source>
        <dbReference type="SAM" id="Coils"/>
    </source>
</evidence>
<dbReference type="FunFam" id="1.20.5.110:FF:000008">
    <property type="entry name" value="Syntaxin 132"/>
    <property type="match status" value="1"/>
</dbReference>
<dbReference type="PANTHER" id="PTHR19957:SF80">
    <property type="entry name" value="SYNTAXIN-121"/>
    <property type="match status" value="1"/>
</dbReference>
<evidence type="ECO:0000256" key="6">
    <source>
        <dbReference type="RuleBase" id="RU003858"/>
    </source>
</evidence>
<proteinExistence type="inferred from homology"/>
<comment type="caution">
    <text evidence="11">The sequence shown here is derived from an EMBL/GenBank/DDBJ whole genome shotgun (WGS) entry which is preliminary data.</text>
</comment>
<feature type="domain" description="T-SNARE coiled-coil homology" evidence="10">
    <location>
        <begin position="207"/>
        <end position="269"/>
    </location>
</feature>
<dbReference type="CDD" id="cd00179">
    <property type="entry name" value="SynN"/>
    <property type="match status" value="1"/>
</dbReference>
<feature type="coiled-coil region" evidence="7">
    <location>
        <begin position="37"/>
        <end position="67"/>
    </location>
</feature>